<dbReference type="InterPro" id="IPR021313">
    <property type="entry name" value="DUF2909"/>
</dbReference>
<proteinExistence type="predicted"/>
<dbReference type="RefSeq" id="WP_394510653.1">
    <property type="nucleotide sequence ID" value="NZ_JBIGHX010000003.1"/>
</dbReference>
<sequence>MKFLFLVAFIGILGALAAAGFFMLRKGRGTDKRSPSMARALAVRVGLSVALFLIILLSWKLGWIHPTGLPLKSS</sequence>
<evidence type="ECO:0000256" key="1">
    <source>
        <dbReference type="SAM" id="Phobius"/>
    </source>
</evidence>
<evidence type="ECO:0000313" key="3">
    <source>
        <dbReference type="Proteomes" id="UP001606302"/>
    </source>
</evidence>
<keyword evidence="1" id="KW-1133">Transmembrane helix</keyword>
<keyword evidence="1" id="KW-0812">Transmembrane</keyword>
<protein>
    <submittedName>
        <fullName evidence="2">DUF2909 domain-containing protein</fullName>
    </submittedName>
</protein>
<accession>A0ABW7GIP3</accession>
<comment type="caution">
    <text evidence="2">The sequence shown here is derived from an EMBL/GenBank/DDBJ whole genome shotgun (WGS) entry which is preliminary data.</text>
</comment>
<keyword evidence="3" id="KW-1185">Reference proteome</keyword>
<dbReference type="Pfam" id="PF11137">
    <property type="entry name" value="DUF2909"/>
    <property type="match status" value="1"/>
</dbReference>
<evidence type="ECO:0000313" key="2">
    <source>
        <dbReference type="EMBL" id="MFG6461791.1"/>
    </source>
</evidence>
<name>A0ABW7GIP3_9BURK</name>
<organism evidence="2 3">
    <name type="scientific">Pelomonas lactea</name>
    <dbReference type="NCBI Taxonomy" id="3299030"/>
    <lineage>
        <taxon>Bacteria</taxon>
        <taxon>Pseudomonadati</taxon>
        <taxon>Pseudomonadota</taxon>
        <taxon>Betaproteobacteria</taxon>
        <taxon>Burkholderiales</taxon>
        <taxon>Sphaerotilaceae</taxon>
        <taxon>Roseateles</taxon>
    </lineage>
</organism>
<gene>
    <name evidence="2" type="ORF">ACG04Q_09425</name>
</gene>
<reference evidence="2 3" key="1">
    <citation type="submission" date="2024-08" db="EMBL/GenBank/DDBJ databases">
        <authorList>
            <person name="Lu H."/>
        </authorList>
    </citation>
    <scope>NUCLEOTIDE SEQUENCE [LARGE SCALE GENOMIC DNA]</scope>
    <source>
        <strain evidence="2 3">DXS20W</strain>
    </source>
</reference>
<feature type="transmembrane region" description="Helical" evidence="1">
    <location>
        <begin position="41"/>
        <end position="59"/>
    </location>
</feature>
<dbReference type="Proteomes" id="UP001606302">
    <property type="component" value="Unassembled WGS sequence"/>
</dbReference>
<dbReference type="EMBL" id="JBIGHX010000003">
    <property type="protein sequence ID" value="MFG6461791.1"/>
    <property type="molecule type" value="Genomic_DNA"/>
</dbReference>
<keyword evidence="1" id="KW-0472">Membrane</keyword>